<comment type="caution">
    <text evidence="2">The sequence shown here is derived from an EMBL/GenBank/DDBJ whole genome shotgun (WGS) entry which is preliminary data.</text>
</comment>
<evidence type="ECO:0000313" key="2">
    <source>
        <dbReference type="EMBL" id="MDF9747171.1"/>
    </source>
</evidence>
<feature type="compositionally biased region" description="Basic and acidic residues" evidence="1">
    <location>
        <begin position="81"/>
        <end position="92"/>
    </location>
</feature>
<accession>A0A9Q4L2T1</accession>
<feature type="compositionally biased region" description="Low complexity" evidence="1">
    <location>
        <begin position="28"/>
        <end position="45"/>
    </location>
</feature>
<evidence type="ECO:0000256" key="1">
    <source>
        <dbReference type="SAM" id="MobiDB-lite"/>
    </source>
</evidence>
<keyword evidence="3" id="KW-1185">Reference proteome</keyword>
<reference evidence="2" key="1">
    <citation type="submission" date="2022-06" db="EMBL/GenBank/DDBJ databases">
        <title>Natrinema sp. a new haloarchaeum isolate from saline soil.</title>
        <authorList>
            <person name="Strakova D."/>
            <person name="Galisteo C."/>
            <person name="Sanchez-Porro C."/>
            <person name="Ventosa A."/>
        </authorList>
    </citation>
    <scope>NUCLEOTIDE SEQUENCE</scope>
    <source>
        <strain evidence="2">S1CR25-10</strain>
    </source>
</reference>
<sequence>MNGTKLLTAAMAALVLVGGLTAVGAATPADVSNANSGEAEAANASEADDDTTETANASENAGTADDRAGTVGPADGLPEQVPDHVSEIHDAIESFLDGSIDSLGESVSDRRSDDSGEETSDDENGGDGDAAAQSS</sequence>
<feature type="compositionally biased region" description="Acidic residues" evidence="1">
    <location>
        <begin position="115"/>
        <end position="126"/>
    </location>
</feature>
<evidence type="ECO:0000313" key="3">
    <source>
        <dbReference type="Proteomes" id="UP001154061"/>
    </source>
</evidence>
<name>A0A9Q4L2T1_9EURY</name>
<proteinExistence type="predicted"/>
<protein>
    <submittedName>
        <fullName evidence="2">Uncharacterized protein</fullName>
    </submittedName>
</protein>
<dbReference type="Proteomes" id="UP001154061">
    <property type="component" value="Unassembled WGS sequence"/>
</dbReference>
<organism evidence="2 3">
    <name type="scientific">Natrinema salsiterrestre</name>
    <dbReference type="NCBI Taxonomy" id="2950540"/>
    <lineage>
        <taxon>Archaea</taxon>
        <taxon>Methanobacteriati</taxon>
        <taxon>Methanobacteriota</taxon>
        <taxon>Stenosarchaea group</taxon>
        <taxon>Halobacteria</taxon>
        <taxon>Halobacteriales</taxon>
        <taxon>Natrialbaceae</taxon>
        <taxon>Natrinema</taxon>
    </lineage>
</organism>
<gene>
    <name evidence="2" type="ORF">NDI89_16420</name>
</gene>
<dbReference type="AlphaFoldDB" id="A0A9Q4L2T1"/>
<feature type="region of interest" description="Disordered" evidence="1">
    <location>
        <begin position="28"/>
        <end position="135"/>
    </location>
</feature>
<dbReference type="RefSeq" id="WP_277523022.1">
    <property type="nucleotide sequence ID" value="NZ_JAMQOT010000006.1"/>
</dbReference>
<dbReference type="EMBL" id="JAMQOT010000006">
    <property type="protein sequence ID" value="MDF9747171.1"/>
    <property type="molecule type" value="Genomic_DNA"/>
</dbReference>